<feature type="region of interest" description="Disordered" evidence="1">
    <location>
        <begin position="47"/>
        <end position="79"/>
    </location>
</feature>
<keyword evidence="3" id="KW-1185">Reference proteome</keyword>
<proteinExistence type="predicted"/>
<evidence type="ECO:0000313" key="2">
    <source>
        <dbReference type="EMBL" id="MEQ2182199.1"/>
    </source>
</evidence>
<dbReference type="Proteomes" id="UP001476798">
    <property type="component" value="Unassembled WGS sequence"/>
</dbReference>
<name>A0ABV0PFH4_9TELE</name>
<evidence type="ECO:0000313" key="3">
    <source>
        <dbReference type="Proteomes" id="UP001476798"/>
    </source>
</evidence>
<gene>
    <name evidence="2" type="ORF">GOODEAATRI_019706</name>
</gene>
<comment type="caution">
    <text evidence="2">The sequence shown here is derived from an EMBL/GenBank/DDBJ whole genome shotgun (WGS) entry which is preliminary data.</text>
</comment>
<dbReference type="EMBL" id="JAHRIO010071737">
    <property type="protein sequence ID" value="MEQ2182199.1"/>
    <property type="molecule type" value="Genomic_DNA"/>
</dbReference>
<accession>A0ABV0PFH4</accession>
<protein>
    <submittedName>
        <fullName evidence="2">Uncharacterized protein</fullName>
    </submittedName>
</protein>
<evidence type="ECO:0000256" key="1">
    <source>
        <dbReference type="SAM" id="MobiDB-lite"/>
    </source>
</evidence>
<sequence>MLKKGLWSGKTKMESDFRKDTFSISYLGYDVAPASASSVLRKGVAVSGAESSDYHPASKMSNASSREHWSATGNFPSSGEEMASRHCFCSGGRCLQEGQVDCGVRAEAALTDDM</sequence>
<organism evidence="2 3">
    <name type="scientific">Goodea atripinnis</name>
    <dbReference type="NCBI Taxonomy" id="208336"/>
    <lineage>
        <taxon>Eukaryota</taxon>
        <taxon>Metazoa</taxon>
        <taxon>Chordata</taxon>
        <taxon>Craniata</taxon>
        <taxon>Vertebrata</taxon>
        <taxon>Euteleostomi</taxon>
        <taxon>Actinopterygii</taxon>
        <taxon>Neopterygii</taxon>
        <taxon>Teleostei</taxon>
        <taxon>Neoteleostei</taxon>
        <taxon>Acanthomorphata</taxon>
        <taxon>Ovalentaria</taxon>
        <taxon>Atherinomorphae</taxon>
        <taxon>Cyprinodontiformes</taxon>
        <taxon>Goodeidae</taxon>
        <taxon>Goodea</taxon>
    </lineage>
</organism>
<reference evidence="2 3" key="1">
    <citation type="submission" date="2021-06" db="EMBL/GenBank/DDBJ databases">
        <authorList>
            <person name="Palmer J.M."/>
        </authorList>
    </citation>
    <scope>NUCLEOTIDE SEQUENCE [LARGE SCALE GENOMIC DNA]</scope>
    <source>
        <strain evidence="2 3">GA_2019</strain>
        <tissue evidence="2">Muscle</tissue>
    </source>
</reference>